<evidence type="ECO:0000313" key="5">
    <source>
        <dbReference type="EMBL" id="MST89680.1"/>
    </source>
</evidence>
<evidence type="ECO:0000259" key="4">
    <source>
        <dbReference type="PROSITE" id="PS50043"/>
    </source>
</evidence>
<reference evidence="5 6" key="1">
    <citation type="submission" date="2019-08" db="EMBL/GenBank/DDBJ databases">
        <title>In-depth cultivation of the pig gut microbiome towards novel bacterial diversity and tailored functional studies.</title>
        <authorList>
            <person name="Wylensek D."/>
            <person name="Hitch T.C.A."/>
            <person name="Clavel T."/>
        </authorList>
    </citation>
    <scope>NUCLEOTIDE SEQUENCE [LARGE SCALE GENOMIC DNA]</scope>
    <source>
        <strain evidence="5 6">CA-Schmier-601-WT-3</strain>
    </source>
</reference>
<gene>
    <name evidence="5" type="ORF">FYJ79_08875</name>
</gene>
<dbReference type="RefSeq" id="WP_154517110.1">
    <property type="nucleotide sequence ID" value="NZ_VUNM01000021.1"/>
</dbReference>
<keyword evidence="6" id="KW-1185">Reference proteome</keyword>
<dbReference type="InterPro" id="IPR016032">
    <property type="entry name" value="Sig_transdc_resp-reg_C-effctor"/>
</dbReference>
<dbReference type="GO" id="GO:0006355">
    <property type="term" value="P:regulation of DNA-templated transcription"/>
    <property type="evidence" value="ECO:0007669"/>
    <property type="project" value="InterPro"/>
</dbReference>
<dbReference type="CDD" id="cd06170">
    <property type="entry name" value="LuxR_C_like"/>
    <property type="match status" value="1"/>
</dbReference>
<dbReference type="Pfam" id="PF00196">
    <property type="entry name" value="GerE"/>
    <property type="match status" value="1"/>
</dbReference>
<dbReference type="AlphaFoldDB" id="A0A844FWI5"/>
<dbReference type="Gene3D" id="1.10.10.10">
    <property type="entry name" value="Winged helix-like DNA-binding domain superfamily/Winged helix DNA-binding domain"/>
    <property type="match status" value="1"/>
</dbReference>
<dbReference type="InterPro" id="IPR036388">
    <property type="entry name" value="WH-like_DNA-bd_sf"/>
</dbReference>
<dbReference type="InterPro" id="IPR027417">
    <property type="entry name" value="P-loop_NTPase"/>
</dbReference>
<dbReference type="EMBL" id="VUNM01000021">
    <property type="protein sequence ID" value="MST89680.1"/>
    <property type="molecule type" value="Genomic_DNA"/>
</dbReference>
<sequence length="786" mass="92376">MRYIKIQNVYRLLKEAEDNYVPCLLLAPTGYGKSAAVHYFYRRKATLELSGLHGKLDAMPDINSIRVGTIIIDNISFIRDEESKQYILSLFDHPEFHMIVIGRGRMPQWLMTKLFDRNYVLIGEKAFVLNTSHVKAFLENYHLHLSEADIKLLTKASRGFPVSVMAMCGHLLKGEKIQEFAQGLGWEDVFSYFKEHVYRYLPPDVRMFYLKMGVFKKFDSDMAKVITGFDYVHSIIEYSLDVGHFVTLDEHGIWVMRDEFVKFFDWRRGLEMTPEDVRAICIAGAKYYEDKQEDVLAIKYYQKAHQRNDMIRILKNNAKRRPSLAHYKELEPYYMNLTDQEVRSSFYLNKGICLVHYFLLRNNESHYWYQELIGNKNEIDEYEYQIQMDILQLYLHFSSPRTLIENFTQLCCESQHYHLSIPPIDLTLAMPSLMNGGVDFSTYLTVDDQIWHNLSSSLIDLYGDEGKGLILLLQSEKRMICDEKPHYEILRDLCEASELVNHGRQLDLRFVAAACITRMHIFDGQYESAEKWLRTFQDSLVDKKDERLKMNVEAFATALKLYVGDEQAARHYLSIAPNIQEGLYMLDNYRYLITIKAYVTINELQLALDNIHFLQSYYKRKNNIINTIILQFIESIILYRLGNDHFKEVFQEAFRKAQKFHYVYLIAQEGIAILPILEASYDKSFDQAFYKHVLQETRKIAAYYPENLSYIPEREIHLTNRETEILGMLTAGLSSDEICQRCRISYSGLKKHNRNIYRKLGVKSRSEAERMAKRLHLLAKDAHPWD</sequence>
<keyword evidence="3" id="KW-0804">Transcription</keyword>
<dbReference type="SUPFAM" id="SSF52540">
    <property type="entry name" value="P-loop containing nucleoside triphosphate hydrolases"/>
    <property type="match status" value="1"/>
</dbReference>
<dbReference type="Proteomes" id="UP000442619">
    <property type="component" value="Unassembled WGS sequence"/>
</dbReference>
<dbReference type="GO" id="GO:0003677">
    <property type="term" value="F:DNA binding"/>
    <property type="evidence" value="ECO:0007669"/>
    <property type="project" value="UniProtKB-KW"/>
</dbReference>
<keyword evidence="2" id="KW-0238">DNA-binding</keyword>
<dbReference type="PANTHER" id="PTHR44688:SF16">
    <property type="entry name" value="DNA-BINDING TRANSCRIPTIONAL ACTIVATOR DEVR_DOSR"/>
    <property type="match status" value="1"/>
</dbReference>
<evidence type="ECO:0000256" key="2">
    <source>
        <dbReference type="ARBA" id="ARBA00023125"/>
    </source>
</evidence>
<protein>
    <recommendedName>
        <fullName evidence="4">HTH luxR-type domain-containing protein</fullName>
    </recommendedName>
</protein>
<comment type="caution">
    <text evidence="5">The sequence shown here is derived from an EMBL/GenBank/DDBJ whole genome shotgun (WGS) entry which is preliminary data.</text>
</comment>
<name>A0A844FWI5_9FIRM</name>
<proteinExistence type="predicted"/>
<keyword evidence="1" id="KW-0805">Transcription regulation</keyword>
<organism evidence="5 6">
    <name type="scientific">Sharpea porci</name>
    <dbReference type="NCBI Taxonomy" id="2652286"/>
    <lineage>
        <taxon>Bacteria</taxon>
        <taxon>Bacillati</taxon>
        <taxon>Bacillota</taxon>
        <taxon>Erysipelotrichia</taxon>
        <taxon>Erysipelotrichales</taxon>
        <taxon>Coprobacillaceae</taxon>
        <taxon>Sharpea</taxon>
    </lineage>
</organism>
<dbReference type="PANTHER" id="PTHR44688">
    <property type="entry name" value="DNA-BINDING TRANSCRIPTIONAL ACTIVATOR DEVR_DOSR"/>
    <property type="match status" value="1"/>
</dbReference>
<feature type="domain" description="HTH luxR-type" evidence="4">
    <location>
        <begin position="711"/>
        <end position="776"/>
    </location>
</feature>
<dbReference type="SUPFAM" id="SSF46894">
    <property type="entry name" value="C-terminal effector domain of the bipartite response regulators"/>
    <property type="match status" value="1"/>
</dbReference>
<evidence type="ECO:0000313" key="6">
    <source>
        <dbReference type="Proteomes" id="UP000442619"/>
    </source>
</evidence>
<dbReference type="InterPro" id="IPR000792">
    <property type="entry name" value="Tscrpt_reg_LuxR_C"/>
</dbReference>
<dbReference type="PROSITE" id="PS50043">
    <property type="entry name" value="HTH_LUXR_2"/>
    <property type="match status" value="1"/>
</dbReference>
<dbReference type="SMART" id="SM00421">
    <property type="entry name" value="HTH_LUXR"/>
    <property type="match status" value="1"/>
</dbReference>
<accession>A0A844FWI5</accession>
<evidence type="ECO:0000256" key="3">
    <source>
        <dbReference type="ARBA" id="ARBA00023163"/>
    </source>
</evidence>
<evidence type="ECO:0000256" key="1">
    <source>
        <dbReference type="ARBA" id="ARBA00023015"/>
    </source>
</evidence>